<dbReference type="AlphaFoldDB" id="A0A9P9I7B6"/>
<dbReference type="Proteomes" id="UP000700596">
    <property type="component" value="Unassembled WGS sequence"/>
</dbReference>
<comment type="caution">
    <text evidence="1">The sequence shown here is derived from an EMBL/GenBank/DDBJ whole genome shotgun (WGS) entry which is preliminary data.</text>
</comment>
<evidence type="ECO:0000313" key="1">
    <source>
        <dbReference type="EMBL" id="KAH7110568.1"/>
    </source>
</evidence>
<reference evidence="1" key="1">
    <citation type="journal article" date="2021" name="Nat. Commun.">
        <title>Genetic determinants of endophytism in the Arabidopsis root mycobiome.</title>
        <authorList>
            <person name="Mesny F."/>
            <person name="Miyauchi S."/>
            <person name="Thiergart T."/>
            <person name="Pickel B."/>
            <person name="Atanasova L."/>
            <person name="Karlsson M."/>
            <person name="Huettel B."/>
            <person name="Barry K.W."/>
            <person name="Haridas S."/>
            <person name="Chen C."/>
            <person name="Bauer D."/>
            <person name="Andreopoulos W."/>
            <person name="Pangilinan J."/>
            <person name="LaButti K."/>
            <person name="Riley R."/>
            <person name="Lipzen A."/>
            <person name="Clum A."/>
            <person name="Drula E."/>
            <person name="Henrissat B."/>
            <person name="Kohler A."/>
            <person name="Grigoriev I.V."/>
            <person name="Martin F.M."/>
            <person name="Hacquard S."/>
        </authorList>
    </citation>
    <scope>NUCLEOTIDE SEQUENCE</scope>
    <source>
        <strain evidence="1">MPI-CAGE-CH-0243</strain>
    </source>
</reference>
<protein>
    <submittedName>
        <fullName evidence="1">Uncharacterized protein</fullName>
    </submittedName>
</protein>
<proteinExistence type="predicted"/>
<evidence type="ECO:0000313" key="2">
    <source>
        <dbReference type="Proteomes" id="UP000700596"/>
    </source>
</evidence>
<keyword evidence="2" id="KW-1185">Reference proteome</keyword>
<gene>
    <name evidence="1" type="ORF">B0J11DRAFT_204204</name>
</gene>
<name>A0A9P9I7B6_9PLEO</name>
<organism evidence="1 2">
    <name type="scientific">Dendryphion nanum</name>
    <dbReference type="NCBI Taxonomy" id="256645"/>
    <lineage>
        <taxon>Eukaryota</taxon>
        <taxon>Fungi</taxon>
        <taxon>Dikarya</taxon>
        <taxon>Ascomycota</taxon>
        <taxon>Pezizomycotina</taxon>
        <taxon>Dothideomycetes</taxon>
        <taxon>Pleosporomycetidae</taxon>
        <taxon>Pleosporales</taxon>
        <taxon>Torulaceae</taxon>
        <taxon>Dendryphion</taxon>
    </lineage>
</organism>
<sequence>MGNMLEAMLIRECLQMAALSTQPHILNYLFSLGIGVSCSRDQLYGIIPGTMLSFLALFPMINPFRGGSFELILSIIGERVESISDCYDGMIDSLDNNNTTLDYPIWSAEIPMRYLQYSQERIKNPWRVLFFQYGYRLFQPTSTVRRFWQLALCDGLIDPDYSIFGMHHAPLLQRALYGMVQITDRGRIANDEQQYDEEQYEDTLCIVKLLILAGANIHHMSSRSVEIAQRWTDVRTPTKDSINLGIRKQWEQALKECGLNVEEVFRQDKKNRKQELRLRGARRSGVDESVLDLPSWNGIRCRRCQKKYCNHGFE</sequence>
<accession>A0A9P9I7B6</accession>
<dbReference type="OrthoDB" id="3800843at2759"/>
<dbReference type="EMBL" id="JAGMWT010000027">
    <property type="protein sequence ID" value="KAH7110568.1"/>
    <property type="molecule type" value="Genomic_DNA"/>
</dbReference>